<proteinExistence type="predicted"/>
<dbReference type="InterPro" id="IPR002481">
    <property type="entry name" value="FUR"/>
</dbReference>
<gene>
    <name evidence="1" type="ORF">ABDB84_17780</name>
</gene>
<dbReference type="EMBL" id="JBDIVE010000012">
    <property type="protein sequence ID" value="MEN3070339.1"/>
    <property type="molecule type" value="Genomic_DNA"/>
</dbReference>
<dbReference type="PANTHER" id="PTHR33202:SF7">
    <property type="entry name" value="FERRIC UPTAKE REGULATION PROTEIN"/>
    <property type="match status" value="1"/>
</dbReference>
<accession>A0ABU9Z2L4</accession>
<dbReference type="InterPro" id="IPR036390">
    <property type="entry name" value="WH_DNA-bd_sf"/>
</dbReference>
<reference evidence="1 2" key="1">
    <citation type="journal article" date="2018" name="Int. J. Syst. Evol. Microbiol.">
        <title>Uliginosibacterium sediminicola sp. nov., isolated from freshwater sediment.</title>
        <authorList>
            <person name="Hwang W.M."/>
            <person name="Kim S.M."/>
            <person name="Kang K."/>
            <person name="Ahn T.Y."/>
        </authorList>
    </citation>
    <scope>NUCLEOTIDE SEQUENCE [LARGE SCALE GENOMIC DNA]</scope>
    <source>
        <strain evidence="1 2">M1-21</strain>
    </source>
</reference>
<comment type="caution">
    <text evidence="1">The sequence shown here is derived from an EMBL/GenBank/DDBJ whole genome shotgun (WGS) entry which is preliminary data.</text>
</comment>
<evidence type="ECO:0000313" key="2">
    <source>
        <dbReference type="Proteomes" id="UP001410394"/>
    </source>
</evidence>
<organism evidence="1 2">
    <name type="scientific">Uliginosibacterium sediminicola</name>
    <dbReference type="NCBI Taxonomy" id="2024550"/>
    <lineage>
        <taxon>Bacteria</taxon>
        <taxon>Pseudomonadati</taxon>
        <taxon>Pseudomonadota</taxon>
        <taxon>Betaproteobacteria</taxon>
        <taxon>Rhodocyclales</taxon>
        <taxon>Zoogloeaceae</taxon>
        <taxon>Uliginosibacterium</taxon>
    </lineage>
</organism>
<dbReference type="Proteomes" id="UP001410394">
    <property type="component" value="Unassembled WGS sequence"/>
</dbReference>
<dbReference type="RefSeq" id="WP_345921118.1">
    <property type="nucleotide sequence ID" value="NZ_JBDIVE010000012.1"/>
</dbReference>
<name>A0ABU9Z2L4_9RHOO</name>
<keyword evidence="2" id="KW-1185">Reference proteome</keyword>
<dbReference type="Gene3D" id="1.10.10.10">
    <property type="entry name" value="Winged helix-like DNA-binding domain superfamily/Winged helix DNA-binding domain"/>
    <property type="match status" value="1"/>
</dbReference>
<dbReference type="Pfam" id="PF01475">
    <property type="entry name" value="FUR"/>
    <property type="match status" value="1"/>
</dbReference>
<evidence type="ECO:0000313" key="1">
    <source>
        <dbReference type="EMBL" id="MEN3070339.1"/>
    </source>
</evidence>
<sequence>MPHTDPTQSPELRLENAGLRPTTVRLDILRLINAEGAAGACAERVFQLLLRGERCYSMGTVYRTIHQLEASGLLRRAHDPHGKVFYRSAPAEDNPHSWRLLCANRGICIHFEDMALHEKIRAILRDNGLADFSGQLRLESLAQPSCKPT</sequence>
<protein>
    <submittedName>
        <fullName evidence="1">Transcriptional repressor</fullName>
    </submittedName>
</protein>
<dbReference type="SUPFAM" id="SSF46785">
    <property type="entry name" value="Winged helix' DNA-binding domain"/>
    <property type="match status" value="1"/>
</dbReference>
<dbReference type="InterPro" id="IPR036388">
    <property type="entry name" value="WH-like_DNA-bd_sf"/>
</dbReference>
<dbReference type="PANTHER" id="PTHR33202">
    <property type="entry name" value="ZINC UPTAKE REGULATION PROTEIN"/>
    <property type="match status" value="1"/>
</dbReference>